<dbReference type="PANTHER" id="PTHR43591">
    <property type="entry name" value="METHYLTRANSFERASE"/>
    <property type="match status" value="1"/>
</dbReference>
<protein>
    <recommendedName>
        <fullName evidence="5">Methyltransferase domain-containing protein</fullName>
    </recommendedName>
</protein>
<dbReference type="InterPro" id="IPR029063">
    <property type="entry name" value="SAM-dependent_MTases_sf"/>
</dbReference>
<keyword evidence="1" id="KW-0175">Coiled coil</keyword>
<evidence type="ECO:0000259" key="5">
    <source>
        <dbReference type="Pfam" id="PF13649"/>
    </source>
</evidence>
<dbReference type="VEuPathDB" id="FungiDB:PSTT_12989"/>
<evidence type="ECO:0000313" key="7">
    <source>
        <dbReference type="Proteomes" id="UP000239156"/>
    </source>
</evidence>
<accession>A0A2S4UTV7</accession>
<name>A0A2S4UTV7_9BASI</name>
<dbReference type="SUPFAM" id="SSF53335">
    <property type="entry name" value="S-adenosyl-L-methionine-dependent methyltransferases"/>
    <property type="match status" value="1"/>
</dbReference>
<keyword evidence="4" id="KW-0732">Signal</keyword>
<keyword evidence="7" id="KW-1185">Reference proteome</keyword>
<evidence type="ECO:0000256" key="4">
    <source>
        <dbReference type="SAM" id="SignalP"/>
    </source>
</evidence>
<feature type="compositionally biased region" description="Basic and acidic residues" evidence="2">
    <location>
        <begin position="1163"/>
        <end position="1173"/>
    </location>
</feature>
<keyword evidence="3" id="KW-0472">Membrane</keyword>
<dbReference type="Proteomes" id="UP000239156">
    <property type="component" value="Unassembled WGS sequence"/>
</dbReference>
<gene>
    <name evidence="6" type="ORF">PSTT_12989</name>
</gene>
<dbReference type="CDD" id="cd02440">
    <property type="entry name" value="AdoMet_MTases"/>
    <property type="match status" value="1"/>
</dbReference>
<feature type="coiled-coil region" evidence="1">
    <location>
        <begin position="1245"/>
        <end position="1272"/>
    </location>
</feature>
<organism evidence="6 7">
    <name type="scientific">Puccinia striiformis</name>
    <dbReference type="NCBI Taxonomy" id="27350"/>
    <lineage>
        <taxon>Eukaryota</taxon>
        <taxon>Fungi</taxon>
        <taxon>Dikarya</taxon>
        <taxon>Basidiomycota</taxon>
        <taxon>Pucciniomycotina</taxon>
        <taxon>Pucciniomycetes</taxon>
        <taxon>Pucciniales</taxon>
        <taxon>Pucciniaceae</taxon>
        <taxon>Puccinia</taxon>
    </lineage>
</organism>
<feature type="signal peptide" evidence="4">
    <location>
        <begin position="1"/>
        <end position="19"/>
    </location>
</feature>
<dbReference type="InterPro" id="IPR041698">
    <property type="entry name" value="Methyltransf_25"/>
</dbReference>
<dbReference type="GO" id="GO:0008168">
    <property type="term" value="F:methyltransferase activity"/>
    <property type="evidence" value="ECO:0007669"/>
    <property type="project" value="TreeGrafter"/>
</dbReference>
<feature type="region of interest" description="Disordered" evidence="2">
    <location>
        <begin position="1126"/>
        <end position="1148"/>
    </location>
</feature>
<evidence type="ECO:0000313" key="6">
    <source>
        <dbReference type="EMBL" id="POW00641.1"/>
    </source>
</evidence>
<feature type="chain" id="PRO_5015617094" description="Methyltransferase domain-containing protein" evidence="4">
    <location>
        <begin position="20"/>
        <end position="1460"/>
    </location>
</feature>
<feature type="compositionally biased region" description="Pro residues" evidence="2">
    <location>
        <begin position="473"/>
        <end position="488"/>
    </location>
</feature>
<feature type="region of interest" description="Disordered" evidence="2">
    <location>
        <begin position="1163"/>
        <end position="1188"/>
    </location>
</feature>
<keyword evidence="3" id="KW-0812">Transmembrane</keyword>
<evidence type="ECO:0000256" key="3">
    <source>
        <dbReference type="SAM" id="Phobius"/>
    </source>
</evidence>
<reference evidence="6" key="1">
    <citation type="submission" date="2017-12" db="EMBL/GenBank/DDBJ databases">
        <title>Gene loss provides genomic basis for host adaptation in cereal stripe rust fungi.</title>
        <authorList>
            <person name="Xia C."/>
        </authorList>
    </citation>
    <scope>NUCLEOTIDE SEQUENCE [LARGE SCALE GENOMIC DNA]</scope>
    <source>
        <strain evidence="6">93-210</strain>
    </source>
</reference>
<feature type="domain" description="Methyltransferase" evidence="5">
    <location>
        <begin position="580"/>
        <end position="678"/>
    </location>
</feature>
<dbReference type="Pfam" id="PF13649">
    <property type="entry name" value="Methyltransf_25"/>
    <property type="match status" value="1"/>
</dbReference>
<evidence type="ECO:0000256" key="1">
    <source>
        <dbReference type="SAM" id="Coils"/>
    </source>
</evidence>
<dbReference type="Gene3D" id="3.40.50.150">
    <property type="entry name" value="Vaccinia Virus protein VP39"/>
    <property type="match status" value="1"/>
</dbReference>
<feature type="transmembrane region" description="Helical" evidence="3">
    <location>
        <begin position="92"/>
        <end position="113"/>
    </location>
</feature>
<proteinExistence type="predicted"/>
<evidence type="ECO:0000256" key="2">
    <source>
        <dbReference type="SAM" id="MobiDB-lite"/>
    </source>
</evidence>
<keyword evidence="3" id="KW-1133">Transmembrane helix</keyword>
<dbReference type="EMBL" id="PKSL01000174">
    <property type="protein sequence ID" value="POW00641.1"/>
    <property type="molecule type" value="Genomic_DNA"/>
</dbReference>
<feature type="region of interest" description="Disordered" evidence="2">
    <location>
        <begin position="1084"/>
        <end position="1108"/>
    </location>
</feature>
<sequence length="1460" mass="162803">MLAKPDLMSIFWTLIAAHAQSNQLPERPQTCGQTDPLATANRTRRGEEDHGNSAWAPKTLAVDLLTSLPQDNSSTFEKVLRDSFTSDGSGWISMRAHASWILHLFFIFLQYLLMLMPEAVILFAKFVSALFAGLVSIATIRPFGAETPLFGFNLTSLARCAELFTENASGSFINSFANSPPENLVGHLHAPIRVASSLMTTACLQETYLLEEPCDQEVEKHHRAHHRGYNAPPTREKSRIRRFLLNSSPSRQLAVDDGSDVHTELPIKSSRSFIGYRASTVGDAAGLDAKPLSKLASQSFSMMSRSASRRRPSDWFTIDTNPGVDRLPFRRGAIDAGQGSRSATAELFLNNIHPSTPITPEPPSFKTEPACLTVSPPGLERPTRKPHMSISKNFMQYCLPSPKSPLMTWSPNPDAAAQISLRTAGSEGHSEIGFVTSPIQSPQGPNSLVSNLRKLTLNSRRNLRGNSKSRLPVDPPPHDFPFLEAPPPPRIAATRTGEFCNEKLPQAALDQGWFAKTHGQRYHPHPRSDVPYWFSYSPQVTDHHILMQYASSILQGSSSPFQLSFSPSRANQHPDSIRRVLDIGCGPAATWCVGVLRETCHVEVVGLDICPLLLDIQSLEGPVAEKLSFVKHNFLECMLPFDTASFDYVHTSFIASGTPEQKWASLLGEMARVLKRQGTLEILECNTLIADPIKAQAPNPLNDQAKQGGIFRQASMAGAWNASCISVNRESESLRESMLEVAPQSVKGMVDKLLEQHFISPFPLSLLPSEVSNVTTSMKRPLAETFIRFPSDLQSFVDTQTKSPDRAATFPEAGTEEVLPSNDRRVKDAADESMGMLLLHSHVDAMYSTKEISWSDLWPPSLHCETTSSNLPSIAPKRTSSRRPTISSRPFQQIRRNRHFSTNTKVKSDCYERSVYEASFDKPVYDESAPMPHEGKLSSYGKLRSMSQLTLNTTIHEGSSTFDLHLDRRDSVQHQCEPEQLIHDSLRDSSGFRASTQRKNFDQIWDQWKEDLSCNSLGISKLLELRFGWTCALDIENHQALCEYYEVYQQELTHCETQIHELGGRLQEMKYPRVSSQPHLPFPSHLSNHNGAETHRPQSFEYETSSEDDEDFEHVHFPRYSTDNWRGNSDAGYGGNVPQHESDYQSSEESVLNIRIEDIKVRSHAPHPLEKSGHRSPISQPEERLPDKNGDLVTYIREQVGSESEDCITEDGTVSLRAGLSGSQINSKYISPKEEETDSGVEMEIDNLTRQKDQIKKTIQQIQNDLDNVARRLGLSDPETFQPAMSEIATAARTISRQTIPEVNEEDSLVIIAKHDERHKDNVAFPGALGGEAITETLANKIAPGPLVRANPRLTLMLDKSKKRSTFDGLFAVFDKAELTSFLSDDHNQTAFASSQSIENESPKHTHNDSATRISTFNRNTTSSMSDLTSSLCRVAKDLRFTNAGFGDLKIEKFYSIKQN</sequence>
<feature type="region of interest" description="Disordered" evidence="2">
    <location>
        <begin position="868"/>
        <end position="893"/>
    </location>
</feature>
<feature type="region of interest" description="Disordered" evidence="2">
    <location>
        <begin position="464"/>
        <end position="488"/>
    </location>
</feature>
<dbReference type="PANTHER" id="PTHR43591:SF24">
    <property type="entry name" value="2-METHOXY-6-POLYPRENYL-1,4-BENZOQUINOL METHYLASE, MITOCHONDRIAL"/>
    <property type="match status" value="1"/>
</dbReference>
<comment type="caution">
    <text evidence="6">The sequence shown here is derived from an EMBL/GenBank/DDBJ whole genome shotgun (WGS) entry which is preliminary data.</text>
</comment>